<keyword evidence="2" id="KW-1185">Reference proteome</keyword>
<dbReference type="EMBL" id="CP011030">
    <property type="protein sequence ID" value="ATC89923.1"/>
    <property type="molecule type" value="Genomic_DNA"/>
</dbReference>
<name>A0ABM6N1G8_9GAMM</name>
<evidence type="ECO:0000313" key="2">
    <source>
        <dbReference type="Proteomes" id="UP000217258"/>
    </source>
</evidence>
<gene>
    <name evidence="1" type="ORF">PISS_a0941</name>
</gene>
<dbReference type="Proteomes" id="UP000217258">
    <property type="component" value="Chromosome I"/>
</dbReference>
<organism evidence="1 2">
    <name type="scientific">Pseudoalteromonas issachenkonii</name>
    <dbReference type="NCBI Taxonomy" id="152297"/>
    <lineage>
        <taxon>Bacteria</taxon>
        <taxon>Pseudomonadati</taxon>
        <taxon>Pseudomonadota</taxon>
        <taxon>Gammaproteobacteria</taxon>
        <taxon>Alteromonadales</taxon>
        <taxon>Pseudoalteromonadaceae</taxon>
        <taxon>Pseudoalteromonas</taxon>
    </lineage>
</organism>
<accession>A0ABM6N1G8</accession>
<sequence>MTRYKYQTSSAVKLLTYCFDFNIIVADYASVFMKIIREKRLFSFVINN</sequence>
<protein>
    <submittedName>
        <fullName evidence="1">Uncharacterized protein</fullName>
    </submittedName>
</protein>
<evidence type="ECO:0000313" key="1">
    <source>
        <dbReference type="EMBL" id="ATC89923.1"/>
    </source>
</evidence>
<proteinExistence type="predicted"/>
<reference evidence="1 2" key="1">
    <citation type="submission" date="2015-06" db="EMBL/GenBank/DDBJ databases">
        <authorList>
            <person name="Xie B.-B."/>
            <person name="Rong J.-C."/>
            <person name="Qin Q.-L."/>
            <person name="Zhang Y.-Z."/>
        </authorList>
    </citation>
    <scope>NUCLEOTIDE SEQUENCE [LARGE SCALE GENOMIC DNA]</scope>
    <source>
        <strain evidence="1 2">KMM 3549</strain>
    </source>
</reference>